<evidence type="ECO:0000256" key="1">
    <source>
        <dbReference type="ARBA" id="ARBA00004141"/>
    </source>
</evidence>
<evidence type="ECO:0000259" key="6">
    <source>
        <dbReference type="Pfam" id="PF05529"/>
    </source>
</evidence>
<comment type="subcellular location">
    <subcellularLocation>
        <location evidence="5">Endoplasmic reticulum membrane</location>
        <topology evidence="5">Multi-pass membrane protein</topology>
    </subcellularLocation>
    <subcellularLocation>
        <location evidence="1">Membrane</location>
        <topology evidence="1">Multi-pass membrane protein</topology>
    </subcellularLocation>
</comment>
<keyword evidence="3" id="KW-1133">Transmembrane helix</keyword>
<keyword evidence="8" id="KW-1185">Reference proteome</keyword>
<dbReference type="GO" id="GO:0070973">
    <property type="term" value="P:protein localization to endoplasmic reticulum exit site"/>
    <property type="evidence" value="ECO:0007669"/>
    <property type="project" value="UniProtKB-UniRule"/>
</dbReference>
<reference evidence="7" key="3">
    <citation type="submission" date="2025-09" db="UniProtKB">
        <authorList>
            <consortium name="Ensembl"/>
        </authorList>
    </citation>
    <scope>IDENTIFICATION</scope>
</reference>
<accession>A0A452I6J3</accession>
<dbReference type="InterPro" id="IPR008417">
    <property type="entry name" value="BAP29/BAP31"/>
</dbReference>
<evidence type="ECO:0000256" key="3">
    <source>
        <dbReference type="ARBA" id="ARBA00022989"/>
    </source>
</evidence>
<keyword evidence="4" id="KW-0472">Membrane</keyword>
<evidence type="ECO:0000313" key="8">
    <source>
        <dbReference type="Proteomes" id="UP000291020"/>
    </source>
</evidence>
<dbReference type="STRING" id="38772.ENSGAGP00000023231"/>
<protein>
    <recommendedName>
        <fullName evidence="5">Endoplasmic reticulum transmembrane protein</fullName>
    </recommendedName>
</protein>
<reference evidence="8" key="1">
    <citation type="journal article" date="2017" name="PLoS ONE">
        <title>The Agassiz's desert tortoise genome provides a resource for the conservation of a threatened species.</title>
        <authorList>
            <person name="Tollis M."/>
            <person name="DeNardo D.F."/>
            <person name="Cornelius J.A."/>
            <person name="Dolby G.A."/>
            <person name="Edwards T."/>
            <person name="Henen B.T."/>
            <person name="Karl A.E."/>
            <person name="Murphy R.W."/>
            <person name="Kusumi K."/>
        </authorList>
    </citation>
    <scope>NUCLEOTIDE SEQUENCE [LARGE SCALE GENOMIC DNA]</scope>
</reference>
<dbReference type="GO" id="GO:0006886">
    <property type="term" value="P:intracellular protein transport"/>
    <property type="evidence" value="ECO:0007669"/>
    <property type="project" value="UniProtKB-UniRule"/>
</dbReference>
<feature type="domain" description="BAP29/BAP31 transmembrane" evidence="6">
    <location>
        <begin position="40"/>
        <end position="96"/>
    </location>
</feature>
<organism evidence="7 8">
    <name type="scientific">Gopherus agassizii</name>
    <name type="common">Agassiz's desert tortoise</name>
    <dbReference type="NCBI Taxonomy" id="38772"/>
    <lineage>
        <taxon>Eukaryota</taxon>
        <taxon>Metazoa</taxon>
        <taxon>Chordata</taxon>
        <taxon>Craniata</taxon>
        <taxon>Vertebrata</taxon>
        <taxon>Euteleostomi</taxon>
        <taxon>Archelosauria</taxon>
        <taxon>Testudinata</taxon>
        <taxon>Testudines</taxon>
        <taxon>Cryptodira</taxon>
        <taxon>Durocryptodira</taxon>
        <taxon>Testudinoidea</taxon>
        <taxon>Testudinidae</taxon>
        <taxon>Gopherus</taxon>
    </lineage>
</organism>
<proteinExistence type="inferred from homology"/>
<evidence type="ECO:0000313" key="7">
    <source>
        <dbReference type="Ensembl" id="ENSGAGP00000023231.1"/>
    </source>
</evidence>
<evidence type="ECO:0000256" key="5">
    <source>
        <dbReference type="RuleBase" id="RU367026"/>
    </source>
</evidence>
<dbReference type="Proteomes" id="UP000291020">
    <property type="component" value="Unassembled WGS sequence"/>
</dbReference>
<dbReference type="Pfam" id="PF05529">
    <property type="entry name" value="Bap31"/>
    <property type="match status" value="1"/>
</dbReference>
<sequence length="137" mass="15394">MGGRSIFGLLTASYATGIWSELKVMIFCLDPVPNQQKNCFCFSDAIREVKKYSTAHGTEKAANINPNAYDHIQMKLFRSQRNLYISGFSLFLWLVSNTGSNKKIGKLDGQIYKKGLKELNMDSLAKIVSMLKVETNC</sequence>
<dbReference type="AlphaFoldDB" id="A0A452I6J3"/>
<comment type="function">
    <text evidence="5">May play a role in anterograde transport of membrane proteins from the endoplasmic reticulum to the Golgi.</text>
</comment>
<reference evidence="7" key="2">
    <citation type="submission" date="2025-08" db="UniProtKB">
        <authorList>
            <consortium name="Ensembl"/>
        </authorList>
    </citation>
    <scope>IDENTIFICATION</scope>
</reference>
<keyword evidence="5" id="KW-0653">Protein transport</keyword>
<comment type="similarity">
    <text evidence="5">Belongs to the BCAP29/BCAP31 family.</text>
</comment>
<name>A0A452I6J3_9SAUR</name>
<dbReference type="PANTHER" id="PTHR12701:SF5">
    <property type="entry name" value="B-CELL RECEPTOR-ASSOCIATED PROTEIN 29"/>
    <property type="match status" value="1"/>
</dbReference>
<dbReference type="PANTHER" id="PTHR12701">
    <property type="entry name" value="BCR-ASSOCIATED PROTEIN, BAP"/>
    <property type="match status" value="1"/>
</dbReference>
<evidence type="ECO:0000256" key="4">
    <source>
        <dbReference type="ARBA" id="ARBA00023136"/>
    </source>
</evidence>
<dbReference type="InterPro" id="IPR040463">
    <property type="entry name" value="BAP29/BAP31_N"/>
</dbReference>
<dbReference type="GO" id="GO:0006888">
    <property type="term" value="P:endoplasmic reticulum to Golgi vesicle-mediated transport"/>
    <property type="evidence" value="ECO:0007669"/>
    <property type="project" value="UniProtKB-UniRule"/>
</dbReference>
<keyword evidence="5" id="KW-0256">Endoplasmic reticulum</keyword>
<dbReference type="GO" id="GO:0005789">
    <property type="term" value="C:endoplasmic reticulum membrane"/>
    <property type="evidence" value="ECO:0007669"/>
    <property type="project" value="UniProtKB-SubCell"/>
</dbReference>
<keyword evidence="2" id="KW-0812">Transmembrane</keyword>
<keyword evidence="5" id="KW-0931">ER-Golgi transport</keyword>
<keyword evidence="5" id="KW-0813">Transport</keyword>
<evidence type="ECO:0000256" key="2">
    <source>
        <dbReference type="ARBA" id="ARBA00022692"/>
    </source>
</evidence>
<dbReference type="Ensembl" id="ENSGAGT00000026466.1">
    <property type="protein sequence ID" value="ENSGAGP00000023231.1"/>
    <property type="gene ID" value="ENSGAGG00000017032.1"/>
</dbReference>